<dbReference type="GO" id="GO:0016757">
    <property type="term" value="F:glycosyltransferase activity"/>
    <property type="evidence" value="ECO:0007669"/>
    <property type="project" value="InterPro"/>
</dbReference>
<feature type="domain" description="Glycosyltransferase subfamily 4-like N-terminal" evidence="2">
    <location>
        <begin position="14"/>
        <end position="217"/>
    </location>
</feature>
<dbReference type="Proteomes" id="UP000177382">
    <property type="component" value="Unassembled WGS sequence"/>
</dbReference>
<dbReference type="InterPro" id="IPR050194">
    <property type="entry name" value="Glycosyltransferase_grp1"/>
</dbReference>
<dbReference type="AlphaFoldDB" id="A0A1F7XJM5"/>
<dbReference type="InterPro" id="IPR001296">
    <property type="entry name" value="Glyco_trans_1"/>
</dbReference>
<proteinExistence type="predicted"/>
<dbReference type="Pfam" id="PF13439">
    <property type="entry name" value="Glyco_transf_4"/>
    <property type="match status" value="1"/>
</dbReference>
<name>A0A1F7XJM5_9BACT</name>
<dbReference type="Pfam" id="PF00534">
    <property type="entry name" value="Glycos_transf_1"/>
    <property type="match status" value="1"/>
</dbReference>
<protein>
    <recommendedName>
        <fullName evidence="5">Glycosyl transferase family 1 domain-containing protein</fullName>
    </recommendedName>
</protein>
<organism evidence="3 4">
    <name type="scientific">Candidatus Woesebacteria bacterium RBG_16_42_24</name>
    <dbReference type="NCBI Taxonomy" id="1802485"/>
    <lineage>
        <taxon>Bacteria</taxon>
        <taxon>Candidatus Woeseibacteriota</taxon>
    </lineage>
</organism>
<accession>A0A1F7XJM5</accession>
<comment type="caution">
    <text evidence="3">The sequence shown here is derived from an EMBL/GenBank/DDBJ whole genome shotgun (WGS) entry which is preliminary data.</text>
</comment>
<evidence type="ECO:0000259" key="1">
    <source>
        <dbReference type="Pfam" id="PF00534"/>
    </source>
</evidence>
<dbReference type="SUPFAM" id="SSF53756">
    <property type="entry name" value="UDP-Glycosyltransferase/glycogen phosphorylase"/>
    <property type="match status" value="1"/>
</dbReference>
<dbReference type="STRING" id="1802485.A2V97_01240"/>
<dbReference type="Gene3D" id="3.40.50.2000">
    <property type="entry name" value="Glycogen Phosphorylase B"/>
    <property type="match status" value="2"/>
</dbReference>
<sequence>MKILLVNNHHFVLGGAERYYLSLGELLKKHGNGVAYFSTHDSRNVPTFWSKYFIDKVSTQGRNLKNLYKVLSGIIYSLEAKKNIGKLLDEFKPDIVHLNNIYFRISPSIIFEIKKRNIPIVETVHDYHPISPNVNLYHDGAVCEITKGGKYYKAVLHKCVKDSYLISFLVAASFYLHDYWKIYQNKIDLFISPSRFLRKKLVDYGLKDSKIIYLPNFTEIGKFHKAQARNKNTYVLFFGVLLKHKGLSELLGAAGLLPEVTFKLVGDGPEEKNLKRLSQKLRLKNVDFLGRLDDTKLRKVISQSLFCIVPSLWYENMPYSILEAFSLGKPVIAARIGGIPEVVKNGRNGLLFEAGNNGELAEKIKLLWTKRKLFGILSNNALADVKRKYGQEEYYKKIMKIYKKEVGR</sequence>
<dbReference type="EMBL" id="MGFX01000006">
    <property type="protein sequence ID" value="OGM15241.1"/>
    <property type="molecule type" value="Genomic_DNA"/>
</dbReference>
<gene>
    <name evidence="3" type="ORF">A2V97_01240</name>
</gene>
<feature type="domain" description="Glycosyl transferase family 1" evidence="1">
    <location>
        <begin position="225"/>
        <end position="380"/>
    </location>
</feature>
<dbReference type="PANTHER" id="PTHR45947:SF13">
    <property type="entry name" value="TRANSFERASE"/>
    <property type="match status" value="1"/>
</dbReference>
<dbReference type="PANTHER" id="PTHR45947">
    <property type="entry name" value="SULFOQUINOVOSYL TRANSFERASE SQD2"/>
    <property type="match status" value="1"/>
</dbReference>
<evidence type="ECO:0000259" key="2">
    <source>
        <dbReference type="Pfam" id="PF13439"/>
    </source>
</evidence>
<evidence type="ECO:0000313" key="4">
    <source>
        <dbReference type="Proteomes" id="UP000177382"/>
    </source>
</evidence>
<reference evidence="3 4" key="1">
    <citation type="journal article" date="2016" name="Nat. Commun.">
        <title>Thousands of microbial genomes shed light on interconnected biogeochemical processes in an aquifer system.</title>
        <authorList>
            <person name="Anantharaman K."/>
            <person name="Brown C.T."/>
            <person name="Hug L.A."/>
            <person name="Sharon I."/>
            <person name="Castelle C.J."/>
            <person name="Probst A.J."/>
            <person name="Thomas B.C."/>
            <person name="Singh A."/>
            <person name="Wilkins M.J."/>
            <person name="Karaoz U."/>
            <person name="Brodie E.L."/>
            <person name="Williams K.H."/>
            <person name="Hubbard S.S."/>
            <person name="Banfield J.F."/>
        </authorList>
    </citation>
    <scope>NUCLEOTIDE SEQUENCE [LARGE SCALE GENOMIC DNA]</scope>
</reference>
<dbReference type="InterPro" id="IPR028098">
    <property type="entry name" value="Glyco_trans_4-like_N"/>
</dbReference>
<evidence type="ECO:0008006" key="5">
    <source>
        <dbReference type="Google" id="ProtNLM"/>
    </source>
</evidence>
<evidence type="ECO:0000313" key="3">
    <source>
        <dbReference type="EMBL" id="OGM15241.1"/>
    </source>
</evidence>